<comment type="caution">
    <text evidence="2">The sequence shown here is derived from an EMBL/GenBank/DDBJ whole genome shotgun (WGS) entry which is preliminary data.</text>
</comment>
<evidence type="ECO:0000313" key="3">
    <source>
        <dbReference type="Proteomes" id="UP001290861"/>
    </source>
</evidence>
<dbReference type="Proteomes" id="UP001290861">
    <property type="component" value="Unassembled WGS sequence"/>
</dbReference>
<keyword evidence="3" id="KW-1185">Reference proteome</keyword>
<proteinExistence type="predicted"/>
<feature type="domain" description="Bacteriophage T5 Orf172 DNA-binding" evidence="1">
    <location>
        <begin position="286"/>
        <end position="380"/>
    </location>
</feature>
<gene>
    <name evidence="2" type="ORF">P9H32_15050</name>
</gene>
<protein>
    <submittedName>
        <fullName evidence="2">GIY-YIG nuclease family protein</fullName>
    </submittedName>
</protein>
<name>A0ABU5N0I2_9BACT</name>
<sequence>MAKTNKNQFTEEDDALLGALGVDVEAKKKTRYTKEEERVIAGFEEIQRFVEESGHPPQHGEDRDIFERLYAVRLDRMKELKKFHTLLLPMDHQGLLSAKKECPEEPLDKLNDDELLEALGVETPVGSIQQLKHVRSSREIRAAEEIAGREKCEEFDAFKPLFEQVREELKADMRQMIRCNDKTDVKVGDWFVVDGLTAYIVSEGEAFTTGEGREDRRLRVIFSNGTESGMLRRSFQKLLWEDDTARRIVIPADMGPLFGDRVCEEDQASGVIYVLRSQSELPYIVENRELIHKIGFTTGSVEKRIANAVNQATYLLAEVEVVASFELYNVNAGKLENVFHKLFSPARLDIEIKDRFGKPFRPREWFLVPLHIIREAVDKVIDGTVADYKYDPRKAELIKS</sequence>
<evidence type="ECO:0000259" key="1">
    <source>
        <dbReference type="SMART" id="SM00974"/>
    </source>
</evidence>
<dbReference type="SMART" id="SM00974">
    <property type="entry name" value="T5orf172"/>
    <property type="match status" value="1"/>
</dbReference>
<organism evidence="2 3">
    <name type="scientific">Pontiella agarivorans</name>
    <dbReference type="NCBI Taxonomy" id="3038953"/>
    <lineage>
        <taxon>Bacteria</taxon>
        <taxon>Pseudomonadati</taxon>
        <taxon>Kiritimatiellota</taxon>
        <taxon>Kiritimatiellia</taxon>
        <taxon>Kiritimatiellales</taxon>
        <taxon>Pontiellaceae</taxon>
        <taxon>Pontiella</taxon>
    </lineage>
</organism>
<accession>A0ABU5N0I2</accession>
<evidence type="ECO:0000313" key="2">
    <source>
        <dbReference type="EMBL" id="MDZ8119946.1"/>
    </source>
</evidence>
<dbReference type="RefSeq" id="WP_322609727.1">
    <property type="nucleotide sequence ID" value="NZ_JARVCO010000012.1"/>
</dbReference>
<dbReference type="EMBL" id="JARVCO010000012">
    <property type="protein sequence ID" value="MDZ8119946.1"/>
    <property type="molecule type" value="Genomic_DNA"/>
</dbReference>
<dbReference type="InterPro" id="IPR018306">
    <property type="entry name" value="Phage_T5_Orf172_DNA-bd"/>
</dbReference>
<reference evidence="2 3" key="1">
    <citation type="journal article" date="2024" name="Appl. Environ. Microbiol.">
        <title>Pontiella agarivorans sp. nov., a novel marine anaerobic bacterium capable of degrading macroalgal polysaccharides and fixing nitrogen.</title>
        <authorList>
            <person name="Liu N."/>
            <person name="Kivenson V."/>
            <person name="Peng X."/>
            <person name="Cui Z."/>
            <person name="Lankiewicz T.S."/>
            <person name="Gosselin K.M."/>
            <person name="English C.J."/>
            <person name="Blair E.M."/>
            <person name="O'Malley M.A."/>
            <person name="Valentine D.L."/>
        </authorList>
    </citation>
    <scope>NUCLEOTIDE SEQUENCE [LARGE SCALE GENOMIC DNA]</scope>
    <source>
        <strain evidence="2 3">NLcol2</strain>
    </source>
</reference>
<dbReference type="Pfam" id="PF13455">
    <property type="entry name" value="MUG113"/>
    <property type="match status" value="1"/>
</dbReference>